<evidence type="ECO:0000256" key="4">
    <source>
        <dbReference type="ARBA" id="ARBA00022448"/>
    </source>
</evidence>
<evidence type="ECO:0000313" key="13">
    <source>
        <dbReference type="Proteomes" id="UP000316887"/>
    </source>
</evidence>
<gene>
    <name evidence="12" type="ORF">FBY58_0968</name>
</gene>
<dbReference type="InterPro" id="IPR000515">
    <property type="entry name" value="MetI-like"/>
</dbReference>
<feature type="transmembrane region" description="Helical" evidence="10">
    <location>
        <begin position="649"/>
        <end position="675"/>
    </location>
</feature>
<comment type="similarity">
    <text evidence="3">Belongs to the bacterial solute-binding protein 5 family.</text>
</comment>
<keyword evidence="5" id="KW-1003">Cell membrane</keyword>
<evidence type="ECO:0000256" key="3">
    <source>
        <dbReference type="ARBA" id="ARBA00005695"/>
    </source>
</evidence>
<comment type="subcellular location">
    <subcellularLocation>
        <location evidence="2 10">Cell membrane</location>
        <topology evidence="2 10">Multi-pass membrane protein</topology>
    </subcellularLocation>
    <subcellularLocation>
        <location evidence="1">Periplasm</location>
    </subcellularLocation>
</comment>
<keyword evidence="9 10" id="KW-0472">Membrane</keyword>
<evidence type="ECO:0000256" key="9">
    <source>
        <dbReference type="ARBA" id="ARBA00023136"/>
    </source>
</evidence>
<evidence type="ECO:0000259" key="11">
    <source>
        <dbReference type="PROSITE" id="PS50928"/>
    </source>
</evidence>
<dbReference type="GO" id="GO:0005886">
    <property type="term" value="C:plasma membrane"/>
    <property type="evidence" value="ECO:0007669"/>
    <property type="project" value="UniProtKB-SubCell"/>
</dbReference>
<proteinExistence type="inferred from homology"/>
<dbReference type="Gene3D" id="3.40.190.10">
    <property type="entry name" value="Periplasmic binding protein-like II"/>
    <property type="match status" value="1"/>
</dbReference>
<evidence type="ECO:0000313" key="12">
    <source>
        <dbReference type="EMBL" id="TQL17387.1"/>
    </source>
</evidence>
<dbReference type="AlphaFoldDB" id="A0A542W1E0"/>
<dbReference type="Pfam" id="PF19300">
    <property type="entry name" value="BPD_transp_1_N"/>
    <property type="match status" value="1"/>
</dbReference>
<dbReference type="PANTHER" id="PTHR30290:SF38">
    <property type="entry name" value="D,D-DIPEPTIDE-BINDING PERIPLASMIC PROTEIN DDPA-RELATED"/>
    <property type="match status" value="1"/>
</dbReference>
<dbReference type="GO" id="GO:0015833">
    <property type="term" value="P:peptide transport"/>
    <property type="evidence" value="ECO:0007669"/>
    <property type="project" value="TreeGrafter"/>
</dbReference>
<dbReference type="InterPro" id="IPR035906">
    <property type="entry name" value="MetI-like_sf"/>
</dbReference>
<feature type="transmembrane region" description="Helical" evidence="10">
    <location>
        <begin position="528"/>
        <end position="549"/>
    </location>
</feature>
<feature type="transmembrane region" description="Helical" evidence="10">
    <location>
        <begin position="798"/>
        <end position="820"/>
    </location>
</feature>
<feature type="transmembrane region" description="Helical" evidence="10">
    <location>
        <begin position="687"/>
        <end position="707"/>
    </location>
</feature>
<keyword evidence="7" id="KW-0732">Signal</keyword>
<feature type="transmembrane region" description="Helical" evidence="10">
    <location>
        <begin position="756"/>
        <end position="778"/>
    </location>
</feature>
<dbReference type="Gene3D" id="3.90.76.10">
    <property type="entry name" value="Dipeptide-binding Protein, Domain 1"/>
    <property type="match status" value="1"/>
</dbReference>
<dbReference type="CDD" id="cd06261">
    <property type="entry name" value="TM_PBP2"/>
    <property type="match status" value="1"/>
</dbReference>
<feature type="transmembrane region" description="Helical" evidence="10">
    <location>
        <begin position="616"/>
        <end position="642"/>
    </location>
</feature>
<keyword evidence="6 10" id="KW-0812">Transmembrane</keyword>
<organism evidence="12 13">
    <name type="scientific">Zymomonas mobilis</name>
    <dbReference type="NCBI Taxonomy" id="542"/>
    <lineage>
        <taxon>Bacteria</taxon>
        <taxon>Pseudomonadati</taxon>
        <taxon>Pseudomonadota</taxon>
        <taxon>Alphaproteobacteria</taxon>
        <taxon>Sphingomonadales</taxon>
        <taxon>Zymomonadaceae</taxon>
        <taxon>Zymomonas</taxon>
    </lineage>
</organism>
<dbReference type="EMBL" id="VFOF01000001">
    <property type="protein sequence ID" value="TQL17387.1"/>
    <property type="molecule type" value="Genomic_DNA"/>
</dbReference>
<protein>
    <submittedName>
        <fullName evidence="12">ABC-type transport system substrate-binding protein</fullName>
    </submittedName>
</protein>
<dbReference type="SUPFAM" id="SSF161098">
    <property type="entry name" value="MetI-like"/>
    <property type="match status" value="1"/>
</dbReference>
<dbReference type="OrthoDB" id="8144963at2"/>
<dbReference type="Proteomes" id="UP000316887">
    <property type="component" value="Unassembled WGS sequence"/>
</dbReference>
<evidence type="ECO:0000256" key="8">
    <source>
        <dbReference type="ARBA" id="ARBA00022989"/>
    </source>
</evidence>
<comment type="similarity">
    <text evidence="10">Belongs to the binding-protein-dependent transport system permease family.</text>
</comment>
<comment type="caution">
    <text evidence="12">The sequence shown here is derived from an EMBL/GenBank/DDBJ whole genome shotgun (WGS) entry which is preliminary data.</text>
</comment>
<dbReference type="Gene3D" id="3.10.105.10">
    <property type="entry name" value="Dipeptide-binding Protein, Domain 3"/>
    <property type="match status" value="1"/>
</dbReference>
<dbReference type="InterPro" id="IPR045621">
    <property type="entry name" value="BPD_transp_1_N"/>
</dbReference>
<dbReference type="RefSeq" id="WP_141919734.1">
    <property type="nucleotide sequence ID" value="NZ_VFOF01000001.1"/>
</dbReference>
<feature type="transmembrane region" description="Helical" evidence="10">
    <location>
        <begin position="497"/>
        <end position="516"/>
    </location>
</feature>
<evidence type="ECO:0000256" key="2">
    <source>
        <dbReference type="ARBA" id="ARBA00004651"/>
    </source>
</evidence>
<evidence type="ECO:0000256" key="7">
    <source>
        <dbReference type="ARBA" id="ARBA00022729"/>
    </source>
</evidence>
<keyword evidence="4 10" id="KW-0813">Transport</keyword>
<dbReference type="PROSITE" id="PS50928">
    <property type="entry name" value="ABC_TM1"/>
    <property type="match status" value="1"/>
</dbReference>
<dbReference type="SUPFAM" id="SSF53850">
    <property type="entry name" value="Periplasmic binding protein-like II"/>
    <property type="match status" value="1"/>
</dbReference>
<evidence type="ECO:0000256" key="6">
    <source>
        <dbReference type="ARBA" id="ARBA00022692"/>
    </source>
</evidence>
<name>A0A542W1E0_ZYMMB</name>
<evidence type="ECO:0000256" key="1">
    <source>
        <dbReference type="ARBA" id="ARBA00004418"/>
    </source>
</evidence>
<evidence type="ECO:0000256" key="10">
    <source>
        <dbReference type="RuleBase" id="RU363032"/>
    </source>
</evidence>
<dbReference type="InterPro" id="IPR039424">
    <property type="entry name" value="SBP_5"/>
</dbReference>
<dbReference type="GO" id="GO:1904680">
    <property type="term" value="F:peptide transmembrane transporter activity"/>
    <property type="evidence" value="ECO:0007669"/>
    <property type="project" value="TreeGrafter"/>
</dbReference>
<dbReference type="Pfam" id="PF00496">
    <property type="entry name" value="SBP_bac_5"/>
    <property type="match status" value="1"/>
</dbReference>
<dbReference type="Pfam" id="PF00528">
    <property type="entry name" value="BPD_transp_1"/>
    <property type="match status" value="1"/>
</dbReference>
<evidence type="ECO:0000256" key="5">
    <source>
        <dbReference type="ARBA" id="ARBA00022475"/>
    </source>
</evidence>
<keyword evidence="8 10" id="KW-1133">Transmembrane helix</keyword>
<dbReference type="Gene3D" id="1.10.3720.10">
    <property type="entry name" value="MetI-like"/>
    <property type="match status" value="1"/>
</dbReference>
<accession>A0A542W1E0</accession>
<dbReference type="PANTHER" id="PTHR30290">
    <property type="entry name" value="PERIPLASMIC BINDING COMPONENT OF ABC TRANSPORTER"/>
    <property type="match status" value="1"/>
</dbReference>
<reference evidence="12 13" key="1">
    <citation type="submission" date="2019-06" db="EMBL/GenBank/DDBJ databases">
        <title>Genome sequencing of Zymomonas mobilis strains for genetic engineering and biofuel applications.</title>
        <authorList>
            <person name="Teravest M."/>
        </authorList>
    </citation>
    <scope>NUCLEOTIDE SEQUENCE [LARGE SCALE GENOMIC DNA]</scope>
    <source>
        <strain evidence="12 13">AN0101</strain>
    </source>
</reference>
<feature type="domain" description="ABC transmembrane type-1" evidence="11">
    <location>
        <begin position="614"/>
        <end position="817"/>
    </location>
</feature>
<dbReference type="InterPro" id="IPR000914">
    <property type="entry name" value="SBP_5_dom"/>
</dbReference>
<sequence length="829" mass="92431">MFNSAPAIAKDQLNIALQMEPPSLDSTAGASAVIDDVSYGTIFEGLVRLSTDGHPEAWLTKNWTINKDGKEYLFNLRQDVSFSDGQPFNAAAAGFSLNRARAENSANVQQEALSIIEKIETPSPFQLRITLKKADSFFLTLLSLPDCVMVSPKSANHLAVSPIGTGAFRFHEWQHGNRIQLLARSDYWGKKPSIAALNFFFISDPLAAYAAVKTGQVDFFPDFPSSENLKELAHDPHFKVSSFPSEGEVILAFNQNVPLFQNRLLRQAISLAINRPALIDGVLYGYGRIISSHFPPQNPDHLDLTSVYRCDPIKAKDLLKQAGYPNGLNLVIDLPPSRYALLSGQLIADQLGKIGIHLTLRQIEWATWLDRVYKKHDFQLTVINHAEPFDYRIYDKNGYYFGYHKTEFHTLLDQLDQESDPFQRHQKLQSLQKILTYDAANVFLFQYPHLAVSNADLAGLWRGSPTQAFDLTSAYFTHSYGTTSHSVSYNSSITTHLGLWLVATFLLLFFAITLHFHLLTPSAFLKKIGLFLLALWIASVIIFGLLSVLPGDPAEYMMGLQASPRALAAVQAEFGLDKPAYMRYANWLFHSLQGDFGTSFSYHIPASDLIREALNISLPLVLVSFLFAAVGGFLFGLAIVLLRYRSLRGFLVILTRIGLSLPGFWIAILLLYAALHFHWPLAVDHNVSIFTLLGQPAFYWPVIALSLPQATWLARAFSQQLQAIEQEDFIMAARARGLSRSQAIIHHAIRHALPSLLPLLALSLPAMLTGTVIVENIFYLPGLGRLLLQAIAARDLVLIQAIALLIATVTLFTRFISNLLHHAIDPRLK</sequence>